<proteinExistence type="predicted"/>
<feature type="transmembrane region" description="Helical" evidence="1">
    <location>
        <begin position="6"/>
        <end position="26"/>
    </location>
</feature>
<dbReference type="GeneID" id="24918072"/>
<keyword evidence="3" id="KW-1185">Reference proteome</keyword>
<evidence type="ECO:0000256" key="1">
    <source>
        <dbReference type="SAM" id="Phobius"/>
    </source>
</evidence>
<dbReference type="Proteomes" id="UP000008312">
    <property type="component" value="Unassembled WGS sequence"/>
</dbReference>
<keyword evidence="1" id="KW-1133">Transmembrane helix</keyword>
<gene>
    <name evidence="2" type="ORF">GSBLH_T00000781001</name>
</gene>
<evidence type="ECO:0000313" key="2">
    <source>
        <dbReference type="EMBL" id="CBK20442.2"/>
    </source>
</evidence>
<evidence type="ECO:0000313" key="3">
    <source>
        <dbReference type="Proteomes" id="UP000008312"/>
    </source>
</evidence>
<protein>
    <submittedName>
        <fullName evidence="2">Uncharacterized protein</fullName>
    </submittedName>
</protein>
<dbReference type="InParanoid" id="D8LXY7"/>
<reference evidence="2" key="1">
    <citation type="submission" date="2010-02" db="EMBL/GenBank/DDBJ databases">
        <title>Sequencing and annotation of the Blastocystis hominis genome.</title>
        <authorList>
            <person name="Wincker P."/>
        </authorList>
    </citation>
    <scope>NUCLEOTIDE SEQUENCE</scope>
    <source>
        <strain evidence="2">Singapore isolate B</strain>
    </source>
</reference>
<accession>D8LXY7</accession>
<dbReference type="RefSeq" id="XP_012894490.1">
    <property type="nucleotide sequence ID" value="XM_013039036.1"/>
</dbReference>
<dbReference type="EMBL" id="FN668639">
    <property type="protein sequence ID" value="CBK20442.2"/>
    <property type="molecule type" value="Genomic_DNA"/>
</dbReference>
<keyword evidence="1" id="KW-0472">Membrane</keyword>
<organism evidence="2">
    <name type="scientific">Blastocystis hominis</name>
    <dbReference type="NCBI Taxonomy" id="12968"/>
    <lineage>
        <taxon>Eukaryota</taxon>
        <taxon>Sar</taxon>
        <taxon>Stramenopiles</taxon>
        <taxon>Bigyra</taxon>
        <taxon>Opalozoa</taxon>
        <taxon>Opalinata</taxon>
        <taxon>Blastocystidae</taxon>
        <taxon>Blastocystis</taxon>
    </lineage>
</organism>
<dbReference type="AlphaFoldDB" id="D8LXY7"/>
<keyword evidence="1" id="KW-0812">Transmembrane</keyword>
<name>D8LXY7_BLAHO</name>
<sequence>MKRSFNPLMLIFFALFVYVVYCFFAYKDTRMYRAELEMLKKQAQEKLKREELGF</sequence>